<dbReference type="Proteomes" id="UP001219525">
    <property type="component" value="Unassembled WGS sequence"/>
</dbReference>
<name>A0AAD6Y260_9AGAR</name>
<feature type="compositionally biased region" description="Polar residues" evidence="1">
    <location>
        <begin position="1"/>
        <end position="12"/>
    </location>
</feature>
<protein>
    <submittedName>
        <fullName evidence="2">Uncharacterized protein</fullName>
    </submittedName>
</protein>
<proteinExistence type="predicted"/>
<sequence>MIVQPDSSNGAALQSGLRDGSPKQSDATIRGGNAPGVIAAVHSYREQDTVPKAGQVGWNVVAFEQYKAFRGGLSDQAIQDDIEWTKSAVDDVECGKAVVMALLCTDIGKGAAFILIDHKTSVGNKNIVAIYTRRQEGSWVLPDGSYL</sequence>
<evidence type="ECO:0000313" key="3">
    <source>
        <dbReference type="Proteomes" id="UP001219525"/>
    </source>
</evidence>
<accession>A0AAD6Y260</accession>
<feature type="region of interest" description="Disordered" evidence="1">
    <location>
        <begin position="1"/>
        <end position="31"/>
    </location>
</feature>
<reference evidence="2" key="1">
    <citation type="submission" date="2023-03" db="EMBL/GenBank/DDBJ databases">
        <title>Massive genome expansion in bonnet fungi (Mycena s.s.) driven by repeated elements and novel gene families across ecological guilds.</title>
        <authorList>
            <consortium name="Lawrence Berkeley National Laboratory"/>
            <person name="Harder C.B."/>
            <person name="Miyauchi S."/>
            <person name="Viragh M."/>
            <person name="Kuo A."/>
            <person name="Thoen E."/>
            <person name="Andreopoulos B."/>
            <person name="Lu D."/>
            <person name="Skrede I."/>
            <person name="Drula E."/>
            <person name="Henrissat B."/>
            <person name="Morin E."/>
            <person name="Kohler A."/>
            <person name="Barry K."/>
            <person name="LaButti K."/>
            <person name="Morin E."/>
            <person name="Salamov A."/>
            <person name="Lipzen A."/>
            <person name="Mereny Z."/>
            <person name="Hegedus B."/>
            <person name="Baldrian P."/>
            <person name="Stursova M."/>
            <person name="Weitz H."/>
            <person name="Taylor A."/>
            <person name="Grigoriev I.V."/>
            <person name="Nagy L.G."/>
            <person name="Martin F."/>
            <person name="Kauserud H."/>
        </authorList>
    </citation>
    <scope>NUCLEOTIDE SEQUENCE</scope>
    <source>
        <strain evidence="2">9144</strain>
    </source>
</reference>
<evidence type="ECO:0000313" key="2">
    <source>
        <dbReference type="EMBL" id="KAJ7193102.1"/>
    </source>
</evidence>
<organism evidence="2 3">
    <name type="scientific">Mycena pura</name>
    <dbReference type="NCBI Taxonomy" id="153505"/>
    <lineage>
        <taxon>Eukaryota</taxon>
        <taxon>Fungi</taxon>
        <taxon>Dikarya</taxon>
        <taxon>Basidiomycota</taxon>
        <taxon>Agaricomycotina</taxon>
        <taxon>Agaricomycetes</taxon>
        <taxon>Agaricomycetidae</taxon>
        <taxon>Agaricales</taxon>
        <taxon>Marasmiineae</taxon>
        <taxon>Mycenaceae</taxon>
        <taxon>Mycena</taxon>
    </lineage>
</organism>
<dbReference type="EMBL" id="JARJCW010000111">
    <property type="protein sequence ID" value="KAJ7193102.1"/>
    <property type="molecule type" value="Genomic_DNA"/>
</dbReference>
<keyword evidence="3" id="KW-1185">Reference proteome</keyword>
<gene>
    <name evidence="2" type="ORF">GGX14DRAFT_405714</name>
</gene>
<comment type="caution">
    <text evidence="2">The sequence shown here is derived from an EMBL/GenBank/DDBJ whole genome shotgun (WGS) entry which is preliminary data.</text>
</comment>
<dbReference type="AlphaFoldDB" id="A0AAD6Y260"/>
<evidence type="ECO:0000256" key="1">
    <source>
        <dbReference type="SAM" id="MobiDB-lite"/>
    </source>
</evidence>